<dbReference type="Proteomes" id="UP000244929">
    <property type="component" value="Chromosome"/>
</dbReference>
<gene>
    <name evidence="2" type="ORF">HYN59_02710</name>
</gene>
<reference evidence="2 3" key="1">
    <citation type="submission" date="2018-04" db="EMBL/GenBank/DDBJ databases">
        <title>Genome sequencing of Flavobacterium sp. HYN0059.</title>
        <authorList>
            <person name="Yi H."/>
            <person name="Baek C."/>
        </authorList>
    </citation>
    <scope>NUCLEOTIDE SEQUENCE [LARGE SCALE GENOMIC DNA]</scope>
    <source>
        <strain evidence="2 3">HYN0059</strain>
    </source>
</reference>
<dbReference type="AlphaFoldDB" id="A0A2S1QUN6"/>
<feature type="transmembrane region" description="Helical" evidence="1">
    <location>
        <begin position="153"/>
        <end position="170"/>
    </location>
</feature>
<keyword evidence="1" id="KW-0472">Membrane</keyword>
<feature type="transmembrane region" description="Helical" evidence="1">
    <location>
        <begin position="7"/>
        <end position="26"/>
    </location>
</feature>
<evidence type="ECO:0000256" key="1">
    <source>
        <dbReference type="SAM" id="Phobius"/>
    </source>
</evidence>
<feature type="transmembrane region" description="Helical" evidence="1">
    <location>
        <begin position="105"/>
        <end position="123"/>
    </location>
</feature>
<evidence type="ECO:0000313" key="3">
    <source>
        <dbReference type="Proteomes" id="UP000244929"/>
    </source>
</evidence>
<feature type="transmembrane region" description="Helical" evidence="1">
    <location>
        <begin position="81"/>
        <end position="99"/>
    </location>
</feature>
<keyword evidence="3" id="KW-1185">Reference proteome</keyword>
<name>A0A2S1QUN6_9FLAO</name>
<accession>A0A2S1QUN6</accession>
<dbReference type="RefSeq" id="WP_108776796.1">
    <property type="nucleotide sequence ID" value="NZ_CP029186.1"/>
</dbReference>
<keyword evidence="1" id="KW-0812">Transmembrane</keyword>
<dbReference type="EMBL" id="CP029186">
    <property type="protein sequence ID" value="AWH84086.1"/>
    <property type="molecule type" value="Genomic_DNA"/>
</dbReference>
<feature type="transmembrane region" description="Helical" evidence="1">
    <location>
        <begin position="38"/>
        <end position="60"/>
    </location>
</feature>
<dbReference type="KEGG" id="falb:HYN59_02710"/>
<feature type="transmembrane region" description="Helical" evidence="1">
    <location>
        <begin position="182"/>
        <end position="200"/>
    </location>
</feature>
<proteinExistence type="predicted"/>
<keyword evidence="1" id="KW-1133">Transmembrane helix</keyword>
<protein>
    <submittedName>
        <fullName evidence="2">Uncharacterized protein</fullName>
    </submittedName>
</protein>
<organism evidence="2 3">
    <name type="scientific">Flavobacterium album</name>
    <dbReference type="NCBI Taxonomy" id="2175091"/>
    <lineage>
        <taxon>Bacteria</taxon>
        <taxon>Pseudomonadati</taxon>
        <taxon>Bacteroidota</taxon>
        <taxon>Flavobacteriia</taxon>
        <taxon>Flavobacteriales</taxon>
        <taxon>Flavobacteriaceae</taxon>
        <taxon>Flavobacterium</taxon>
    </lineage>
</organism>
<evidence type="ECO:0000313" key="2">
    <source>
        <dbReference type="EMBL" id="AWH84086.1"/>
    </source>
</evidence>
<sequence>MKRLLTVFSHLFHPLFIPAYATLFYFVITKDFFYQHEIYLVFIQVLILTMLLPMSVFYLLRSLSLVKTKMLVDKKERKLPLAFYAVLLFILIKHSFSVLVLPELYYYFVGVLVSVVLALALLLFGRKASLHMIAISSLTLFIIGISAYYHVTFLYLIAFCIICSGFVASSRLRDNGDGMGSVILGTAIGILPQVGLWYFWLVPTL</sequence>
<dbReference type="OrthoDB" id="9786064at2"/>